<dbReference type="InterPro" id="IPR044798">
    <property type="entry name" value="EAF1A/B"/>
</dbReference>
<name>A0A6V7PWH3_ANACO</name>
<feature type="region of interest" description="Disordered" evidence="2">
    <location>
        <begin position="14"/>
        <end position="42"/>
    </location>
</feature>
<feature type="compositionally biased region" description="Polar residues" evidence="2">
    <location>
        <begin position="17"/>
        <end position="38"/>
    </location>
</feature>
<dbReference type="Pfam" id="PF07529">
    <property type="entry name" value="HSA"/>
    <property type="match status" value="1"/>
</dbReference>
<dbReference type="SMART" id="SM00717">
    <property type="entry name" value="SANT"/>
    <property type="match status" value="1"/>
</dbReference>
<feature type="domain" description="Myb-like" evidence="3">
    <location>
        <begin position="861"/>
        <end position="908"/>
    </location>
</feature>
<dbReference type="AlphaFoldDB" id="A0A6V7PWH3"/>
<dbReference type="Pfam" id="PF13921">
    <property type="entry name" value="Myb_DNA-bind_6"/>
    <property type="match status" value="1"/>
</dbReference>
<accession>A0A6V7PWH3</accession>
<dbReference type="CDD" id="cd00167">
    <property type="entry name" value="SANT"/>
    <property type="match status" value="1"/>
</dbReference>
<evidence type="ECO:0000259" key="3">
    <source>
        <dbReference type="PROSITE" id="PS50090"/>
    </source>
</evidence>
<evidence type="ECO:0000256" key="1">
    <source>
        <dbReference type="ARBA" id="ARBA00022853"/>
    </source>
</evidence>
<sequence length="1140" mass="126209">MDKPLLRFRAKRFASSHHGTGTRSSPDQIASTDHSTSPVPGPKPEYSFAKIIFVFKFSFDPQVDSTRGIVDCGIGMDTKSSPRLAAIRKAQAKLRQEYDALDEQRREIGFLEKGGNPLDFKFGRVASFRVQSTSMTDQLAEQHLTREANGSFASAASHHGDSVGNNLLPFEGDCNSFGGVRNVKCSNTRTNLALFKQSEQHSALHNAKCSGDPLICHLGVKNQANVRRDKYTFSRKSAKLDIYRGKRSLVISSTCPDYMDSKRSKWEPQAKGLAVSSISNSKSAIQIGSVESKSISSNDCVGMKLNWVPNHYESSNQQPHIAAESVITGTTSVTSEAIGKEGVSATFDSIPFDSAENLKEASILHRNGLQKNDNVISVNSPDNNLIEPRSVHPTISKSVVQVKDEAEVCDSSSTSILELSCSRPVHLKFAKKAQEDAILRESRIIEANLLKAGELSCNLPLDQRRCHWDFVLKEMAWMANDFVQERLWKSAAAAKLSHSIARKSREKFEERNMWQKQDARTLAKSIMQFKHSAETRAVMHGCNKDMLGRKFTRAEDKKEEVRIFSGKWQILVMFAFTKHAFIIIAIAFVILIQATLPFEGLTYVWAPVGIYQYQLPIMLSSGRSLLRGASWCNAVLRELVESHSVLCQSSIQFLQKMGNNVHQEICKTSMCDSVGDEHKQNAHEEDEGETCTYLLSRRYDGGFALNSAHKKRKPMQQKTHAEKVFEVGVDVSCESCREKNLGNQPMQSKGKRPSSSLNVSPIPTKRMRTAARQWIASPFDVSSRNTNSYGDNQSLLLGGSLPRKNIEGALTAIAVSISSSVTMQMSNISNQNKLTKTISSWDHGRKSKVLKMATDHSGSGNPWSDFEDQALLVLVHDMGPNWELVCDALNCTLLFKSIFRKPKECRDRLKLLGRYCSNSVEDSGSSQPYNFILHGIPKACNLGKARLLLDVFQEPRQLDSLKAHFDKIIFLGQQLRSCHSQNQSQHQKQIAQTHSSHVVALSQACPNNLARSILTFAATGLCDSIASSQDILPTLNADTVRGSPAMSQDNSLFSTSAALSPLLGVGCGVRMLAVAYGMGMMYRTKQGLDTPNLGFQGLSTHVTLNMLTNEDKRQSLDNVPRPGAVSRPEKLISSLCDLCR</sequence>
<evidence type="ECO:0000259" key="4">
    <source>
        <dbReference type="PROSITE" id="PS51204"/>
    </source>
</evidence>
<evidence type="ECO:0008006" key="6">
    <source>
        <dbReference type="Google" id="ProtNLM"/>
    </source>
</evidence>
<feature type="region of interest" description="Disordered" evidence="2">
    <location>
        <begin position="739"/>
        <end position="761"/>
    </location>
</feature>
<reference evidence="5" key="1">
    <citation type="submission" date="2020-07" db="EMBL/GenBank/DDBJ databases">
        <authorList>
            <person name="Lin J."/>
        </authorList>
    </citation>
    <scope>NUCLEOTIDE SEQUENCE</scope>
</reference>
<dbReference type="SMART" id="SM00573">
    <property type="entry name" value="HSA"/>
    <property type="match status" value="1"/>
</dbReference>
<dbReference type="Gene3D" id="1.10.10.60">
    <property type="entry name" value="Homeodomain-like"/>
    <property type="match status" value="1"/>
</dbReference>
<dbReference type="InterPro" id="IPR014012">
    <property type="entry name" value="HSA_dom"/>
</dbReference>
<dbReference type="PROSITE" id="PS50090">
    <property type="entry name" value="MYB_LIKE"/>
    <property type="match status" value="1"/>
</dbReference>
<dbReference type="GO" id="GO:0006325">
    <property type="term" value="P:chromatin organization"/>
    <property type="evidence" value="ECO:0007669"/>
    <property type="project" value="UniProtKB-KW"/>
</dbReference>
<feature type="domain" description="HSA" evidence="4">
    <location>
        <begin position="455"/>
        <end position="528"/>
    </location>
</feature>
<proteinExistence type="predicted"/>
<gene>
    <name evidence="5" type="ORF">CB5_LOCUS18401</name>
</gene>
<dbReference type="PANTHER" id="PTHR46774:SF3">
    <property type="entry name" value="CHROMATIN MODIFICATION-RELATED PROTEIN EAF1 A-RELATED"/>
    <property type="match status" value="1"/>
</dbReference>
<dbReference type="EMBL" id="LR862153">
    <property type="protein sequence ID" value="CAD1835190.1"/>
    <property type="molecule type" value="Genomic_DNA"/>
</dbReference>
<feature type="compositionally biased region" description="Polar residues" evidence="2">
    <location>
        <begin position="741"/>
        <end position="761"/>
    </location>
</feature>
<protein>
    <recommendedName>
        <fullName evidence="6">Chromatin modification-related protein EAF1 B-like</fullName>
    </recommendedName>
</protein>
<dbReference type="InterPro" id="IPR001005">
    <property type="entry name" value="SANT/Myb"/>
</dbReference>
<evidence type="ECO:0000256" key="2">
    <source>
        <dbReference type="SAM" id="MobiDB-lite"/>
    </source>
</evidence>
<evidence type="ECO:0000313" key="5">
    <source>
        <dbReference type="EMBL" id="CAD1835190.1"/>
    </source>
</evidence>
<dbReference type="GO" id="GO:0035267">
    <property type="term" value="C:NuA4 histone acetyltransferase complex"/>
    <property type="evidence" value="ECO:0007669"/>
    <property type="project" value="InterPro"/>
</dbReference>
<dbReference type="PROSITE" id="PS51204">
    <property type="entry name" value="HSA"/>
    <property type="match status" value="1"/>
</dbReference>
<keyword evidence="1" id="KW-0156">Chromatin regulator</keyword>
<dbReference type="PANTHER" id="PTHR46774">
    <property type="entry name" value="CHROMATIN MODIFICATION-RELATED PROTEIN EAF1 A-RELATED"/>
    <property type="match status" value="1"/>
</dbReference>
<organism evidence="5">
    <name type="scientific">Ananas comosus var. bracteatus</name>
    <name type="common">red pineapple</name>
    <dbReference type="NCBI Taxonomy" id="296719"/>
    <lineage>
        <taxon>Eukaryota</taxon>
        <taxon>Viridiplantae</taxon>
        <taxon>Streptophyta</taxon>
        <taxon>Embryophyta</taxon>
        <taxon>Tracheophyta</taxon>
        <taxon>Spermatophyta</taxon>
        <taxon>Magnoliopsida</taxon>
        <taxon>Liliopsida</taxon>
        <taxon>Poales</taxon>
        <taxon>Bromeliaceae</taxon>
        <taxon>Bromelioideae</taxon>
        <taxon>Ananas</taxon>
    </lineage>
</organism>